<name>A0A1V4AP35_9BACT</name>
<dbReference type="STRING" id="1004156.AYP45_17815"/>
<accession>A0A1V4AP35</accession>
<dbReference type="SUPFAM" id="SSF53098">
    <property type="entry name" value="Ribonuclease H-like"/>
    <property type="match status" value="1"/>
</dbReference>
<reference evidence="1 2" key="1">
    <citation type="journal article" date="2017" name="Water Res.">
        <title>Discovery and metagenomic analysis of an anammox bacterial enrichment related to Candidatus "Brocadia caroliniensis" in a full-scale glycerol-fed nitritation-denitritation separate centrate treatment process.</title>
        <authorList>
            <person name="Park H."/>
            <person name="Brotto A.C."/>
            <person name="van Loosdrecht M.C."/>
            <person name="Chandran K."/>
        </authorList>
    </citation>
    <scope>NUCLEOTIDE SEQUENCE [LARGE SCALE GENOMIC DNA]</scope>
    <source>
        <strain evidence="1">26THWARD</strain>
    </source>
</reference>
<evidence type="ECO:0000313" key="2">
    <source>
        <dbReference type="Proteomes" id="UP000189681"/>
    </source>
</evidence>
<dbReference type="Proteomes" id="UP000189681">
    <property type="component" value="Unassembled WGS sequence"/>
</dbReference>
<sequence length="165" mass="18389">MFPADINVRVVDGTHISEPGSTGTDWRIHYSIKLFSLQCDELKVTDAKVGESFKRYAVSKGDLLIGDRGYCHRRGIEYVVGSGGDVLVRANLINPPLCQRDGKKIHLLRRLRTLRGTQVGDWPVCVQGDKGFIEGRLCAIKKSKADAEKAQKKVLQEGRKKGRKV</sequence>
<dbReference type="EMBL" id="AYTS01000205">
    <property type="protein sequence ID" value="OOP54886.1"/>
    <property type="molecule type" value="Genomic_DNA"/>
</dbReference>
<organism evidence="1 2">
    <name type="scientific">Candidatus Brocadia carolinensis</name>
    <dbReference type="NCBI Taxonomy" id="1004156"/>
    <lineage>
        <taxon>Bacteria</taxon>
        <taxon>Pseudomonadati</taxon>
        <taxon>Planctomycetota</taxon>
        <taxon>Candidatus Brocadiia</taxon>
        <taxon>Candidatus Brocadiales</taxon>
        <taxon>Candidatus Brocadiaceae</taxon>
        <taxon>Candidatus Brocadia</taxon>
    </lineage>
</organism>
<gene>
    <name evidence="1" type="ORF">AYP45_17815</name>
</gene>
<dbReference type="AlphaFoldDB" id="A0A1V4AP35"/>
<proteinExistence type="predicted"/>
<protein>
    <recommendedName>
        <fullName evidence="3">Transposase IS4-like domain-containing protein</fullName>
    </recommendedName>
</protein>
<comment type="caution">
    <text evidence="1">The sequence shown here is derived from an EMBL/GenBank/DDBJ whole genome shotgun (WGS) entry which is preliminary data.</text>
</comment>
<evidence type="ECO:0000313" key="1">
    <source>
        <dbReference type="EMBL" id="OOP54886.1"/>
    </source>
</evidence>
<evidence type="ECO:0008006" key="3">
    <source>
        <dbReference type="Google" id="ProtNLM"/>
    </source>
</evidence>
<dbReference type="InterPro" id="IPR012337">
    <property type="entry name" value="RNaseH-like_sf"/>
</dbReference>